<reference evidence="2 3" key="1">
    <citation type="submission" date="2024-05" db="EMBL/GenBank/DDBJ databases">
        <title>Genome sequencing and assembly of Indian major carp, Cirrhinus mrigala (Hamilton, 1822).</title>
        <authorList>
            <person name="Mohindra V."/>
            <person name="Chowdhury L.M."/>
            <person name="Lal K."/>
            <person name="Jena J.K."/>
        </authorList>
    </citation>
    <scope>NUCLEOTIDE SEQUENCE [LARGE SCALE GENOMIC DNA]</scope>
    <source>
        <strain evidence="2">CM1030</strain>
        <tissue evidence="2">Blood</tissue>
    </source>
</reference>
<feature type="non-terminal residue" evidence="2">
    <location>
        <position position="65"/>
    </location>
</feature>
<dbReference type="Proteomes" id="UP001529510">
    <property type="component" value="Unassembled WGS sequence"/>
</dbReference>
<protein>
    <submittedName>
        <fullName evidence="2">Uncharacterized protein</fullName>
    </submittedName>
</protein>
<sequence length="65" mass="7656">HHHSSHDVHHHHRSQRLHAQSLLHQSGGHLPVGQLRLRLPLCYRVCGRQLPDHRTRAQREETQES</sequence>
<gene>
    <name evidence="2" type="ORF">M9458_035457</name>
</gene>
<dbReference type="AlphaFoldDB" id="A0ABD0PB75"/>
<feature type="compositionally biased region" description="Basic residues" evidence="1">
    <location>
        <begin position="1"/>
        <end position="16"/>
    </location>
</feature>
<evidence type="ECO:0000256" key="1">
    <source>
        <dbReference type="SAM" id="MobiDB-lite"/>
    </source>
</evidence>
<feature type="region of interest" description="Disordered" evidence="1">
    <location>
        <begin position="1"/>
        <end position="25"/>
    </location>
</feature>
<evidence type="ECO:0000313" key="3">
    <source>
        <dbReference type="Proteomes" id="UP001529510"/>
    </source>
</evidence>
<name>A0ABD0PB75_CIRMR</name>
<keyword evidence="3" id="KW-1185">Reference proteome</keyword>
<proteinExistence type="predicted"/>
<dbReference type="EMBL" id="JAMKFB020000017">
    <property type="protein sequence ID" value="KAL0170861.1"/>
    <property type="molecule type" value="Genomic_DNA"/>
</dbReference>
<organism evidence="2 3">
    <name type="scientific">Cirrhinus mrigala</name>
    <name type="common">Mrigala</name>
    <dbReference type="NCBI Taxonomy" id="683832"/>
    <lineage>
        <taxon>Eukaryota</taxon>
        <taxon>Metazoa</taxon>
        <taxon>Chordata</taxon>
        <taxon>Craniata</taxon>
        <taxon>Vertebrata</taxon>
        <taxon>Euteleostomi</taxon>
        <taxon>Actinopterygii</taxon>
        <taxon>Neopterygii</taxon>
        <taxon>Teleostei</taxon>
        <taxon>Ostariophysi</taxon>
        <taxon>Cypriniformes</taxon>
        <taxon>Cyprinidae</taxon>
        <taxon>Labeoninae</taxon>
        <taxon>Labeonini</taxon>
        <taxon>Cirrhinus</taxon>
    </lineage>
</organism>
<accession>A0ABD0PB75</accession>
<evidence type="ECO:0000313" key="2">
    <source>
        <dbReference type="EMBL" id="KAL0170861.1"/>
    </source>
</evidence>
<comment type="caution">
    <text evidence="2">The sequence shown here is derived from an EMBL/GenBank/DDBJ whole genome shotgun (WGS) entry which is preliminary data.</text>
</comment>
<feature type="non-terminal residue" evidence="2">
    <location>
        <position position="1"/>
    </location>
</feature>